<dbReference type="Pfam" id="PF00356">
    <property type="entry name" value="LacI"/>
    <property type="match status" value="1"/>
</dbReference>
<keyword evidence="3" id="KW-0804">Transcription</keyword>
<keyword evidence="6" id="KW-1185">Reference proteome</keyword>
<sequence>MATIREVSKLANVSVATVSRVINGNKWVSDKTREQVLAAMQELGYQPNSFARSLATNKSGTVGMVIGCLSGPFFGQLMEQAEREVRLAGKHLIITSGQETAASEKDAIDFLLQRRVDALILHLDVMSDQEIIDLADNCGVPIILVNRLVPELSEVSISVDNELGGYLAVKHLLDLGHKKIATITGPLYKSDTRDRLAGYRRALNEAGLTYDENLVVESDFQEDGGIAPIERLKRRGADYSALFVHNDHMAFGAINELKSRGVNLPAEVSIVGYDDIVMARYVSPALTTVAIPAAEFGQLAAKMALKLADGDQPEGCNLRFEPQLVIRKSTQKITLKNSVDLA</sequence>
<evidence type="ECO:0000313" key="6">
    <source>
        <dbReference type="Proteomes" id="UP000321764"/>
    </source>
</evidence>
<dbReference type="InterPro" id="IPR046335">
    <property type="entry name" value="LacI/GalR-like_sensor"/>
</dbReference>
<reference evidence="5 6" key="1">
    <citation type="submission" date="2019-07" db="EMBL/GenBank/DDBJ databases">
        <title>Reinekea sp. strain SSH23 genome sequencing and assembly.</title>
        <authorList>
            <person name="Kim I."/>
        </authorList>
    </citation>
    <scope>NUCLEOTIDE SEQUENCE [LARGE SCALE GENOMIC DNA]</scope>
    <source>
        <strain evidence="5 6">SSH23</strain>
    </source>
</reference>
<protein>
    <submittedName>
        <fullName evidence="5">LacI family transcriptional regulator</fullName>
    </submittedName>
</protein>
<dbReference type="RefSeq" id="WP_147714075.1">
    <property type="nucleotide sequence ID" value="NZ_VKAD01000001.1"/>
</dbReference>
<dbReference type="EMBL" id="VKAD01000001">
    <property type="protein sequence ID" value="TXR54676.1"/>
    <property type="molecule type" value="Genomic_DNA"/>
</dbReference>
<dbReference type="Pfam" id="PF13377">
    <property type="entry name" value="Peripla_BP_3"/>
    <property type="match status" value="1"/>
</dbReference>
<name>A0A5C8ZCN7_9GAMM</name>
<dbReference type="SUPFAM" id="SSF47413">
    <property type="entry name" value="lambda repressor-like DNA-binding domains"/>
    <property type="match status" value="1"/>
</dbReference>
<dbReference type="Gene3D" id="3.40.50.2300">
    <property type="match status" value="2"/>
</dbReference>
<evidence type="ECO:0000256" key="2">
    <source>
        <dbReference type="ARBA" id="ARBA00023125"/>
    </source>
</evidence>
<accession>A0A5C8ZCN7</accession>
<dbReference type="InterPro" id="IPR000843">
    <property type="entry name" value="HTH_LacI"/>
</dbReference>
<dbReference type="PANTHER" id="PTHR30146">
    <property type="entry name" value="LACI-RELATED TRANSCRIPTIONAL REPRESSOR"/>
    <property type="match status" value="1"/>
</dbReference>
<proteinExistence type="predicted"/>
<dbReference type="SMART" id="SM00354">
    <property type="entry name" value="HTH_LACI"/>
    <property type="match status" value="1"/>
</dbReference>
<evidence type="ECO:0000259" key="4">
    <source>
        <dbReference type="PROSITE" id="PS50932"/>
    </source>
</evidence>
<dbReference type="FunFam" id="1.10.260.40:FF:000002">
    <property type="entry name" value="HTH-type transcriptional repressor PurR"/>
    <property type="match status" value="1"/>
</dbReference>
<dbReference type="GO" id="GO:0000976">
    <property type="term" value="F:transcription cis-regulatory region binding"/>
    <property type="evidence" value="ECO:0007669"/>
    <property type="project" value="TreeGrafter"/>
</dbReference>
<dbReference type="CDD" id="cd06270">
    <property type="entry name" value="PBP1_GalS-like"/>
    <property type="match status" value="1"/>
</dbReference>
<dbReference type="PANTHER" id="PTHR30146:SF109">
    <property type="entry name" value="HTH-TYPE TRANSCRIPTIONAL REGULATOR GALS"/>
    <property type="match status" value="1"/>
</dbReference>
<feature type="domain" description="HTH lacI-type" evidence="4">
    <location>
        <begin position="2"/>
        <end position="56"/>
    </location>
</feature>
<dbReference type="CDD" id="cd01392">
    <property type="entry name" value="HTH_LacI"/>
    <property type="match status" value="1"/>
</dbReference>
<dbReference type="GO" id="GO:0003700">
    <property type="term" value="F:DNA-binding transcription factor activity"/>
    <property type="evidence" value="ECO:0007669"/>
    <property type="project" value="TreeGrafter"/>
</dbReference>
<keyword evidence="2" id="KW-0238">DNA-binding</keyword>
<evidence type="ECO:0000256" key="3">
    <source>
        <dbReference type="ARBA" id="ARBA00023163"/>
    </source>
</evidence>
<dbReference type="AlphaFoldDB" id="A0A5C8ZCN7"/>
<evidence type="ECO:0000313" key="5">
    <source>
        <dbReference type="EMBL" id="TXR54676.1"/>
    </source>
</evidence>
<dbReference type="PROSITE" id="PS50932">
    <property type="entry name" value="HTH_LACI_2"/>
    <property type="match status" value="1"/>
</dbReference>
<dbReference type="SUPFAM" id="SSF53822">
    <property type="entry name" value="Periplasmic binding protein-like I"/>
    <property type="match status" value="1"/>
</dbReference>
<dbReference type="OrthoDB" id="6619319at2"/>
<organism evidence="5 6">
    <name type="scientific">Reinekea thalattae</name>
    <dbReference type="NCBI Taxonomy" id="2593301"/>
    <lineage>
        <taxon>Bacteria</taxon>
        <taxon>Pseudomonadati</taxon>
        <taxon>Pseudomonadota</taxon>
        <taxon>Gammaproteobacteria</taxon>
        <taxon>Oceanospirillales</taxon>
        <taxon>Saccharospirillaceae</taxon>
        <taxon>Reinekea</taxon>
    </lineage>
</organism>
<dbReference type="Proteomes" id="UP000321764">
    <property type="component" value="Unassembled WGS sequence"/>
</dbReference>
<keyword evidence="1" id="KW-0805">Transcription regulation</keyword>
<comment type="caution">
    <text evidence="5">The sequence shown here is derived from an EMBL/GenBank/DDBJ whole genome shotgun (WGS) entry which is preliminary data.</text>
</comment>
<gene>
    <name evidence="5" type="ORF">FME95_09100</name>
</gene>
<dbReference type="InterPro" id="IPR028082">
    <property type="entry name" value="Peripla_BP_I"/>
</dbReference>
<evidence type="ECO:0000256" key="1">
    <source>
        <dbReference type="ARBA" id="ARBA00023015"/>
    </source>
</evidence>
<dbReference type="Gene3D" id="1.10.260.40">
    <property type="entry name" value="lambda repressor-like DNA-binding domains"/>
    <property type="match status" value="1"/>
</dbReference>
<dbReference type="InterPro" id="IPR010982">
    <property type="entry name" value="Lambda_DNA-bd_dom_sf"/>
</dbReference>